<accession>A0A5C7IAF4</accession>
<name>A0A5C7IAF4_9ROSI</name>
<comment type="cofactor">
    <cofactor evidence="1">
        <name>FAD</name>
        <dbReference type="ChEBI" id="CHEBI:57692"/>
    </cofactor>
</comment>
<sequence length="534" mass="59793">MKASFSLLLSIASIILLPFSLARPDPALDIFLQCLPTHIQPSYPIFESIYTPNNSSFQSILTAYIKNRRFLTADALKPLTIVAASHESHVQATVICAKYSGLEIRIRSGGHDYEGFSYISTVPFVILDMFNLRSIDIDTANQTVWVQSGATLGELYYKISNTSKLLGFPAGVCTTLGVGGHFSGGGYGNLMRKYGLSVDNVVDAQIVDVQGRILDRKSMGEDLFWAIRGGGGASFGVILSWKVKLVPVPEKVTVFKINKTLEQGATDVVHRWQNVAHSLPEDIFIRAVPSVRKGVREGEKTVVVFFVGLFLGQTQSLIPLMNIRFTELGLQVKDCNEMSWVESTLFWADFPVGTSIDVLLNRPKEVISFSFKRKSDYTKNVIPKKGLENIWKQMINLDVKIYMQWNPYGGKMSKISESETPFPHRTGNLFKIQYLVSWGEEGNNVTNRYINGIRDFYASMASYVSSGPREAFLNYRDVDIGSISSNQTTFKDSQVYGVKYFKGNFQRLVNVKAIVDPDNFFKNEQSIPPAKYQV</sequence>
<dbReference type="Gene3D" id="3.40.462.20">
    <property type="match status" value="1"/>
</dbReference>
<dbReference type="PANTHER" id="PTHR32448">
    <property type="entry name" value="OS08G0158400 PROTEIN"/>
    <property type="match status" value="1"/>
</dbReference>
<dbReference type="GO" id="GO:0071949">
    <property type="term" value="F:FAD binding"/>
    <property type="evidence" value="ECO:0007669"/>
    <property type="project" value="InterPro"/>
</dbReference>
<evidence type="ECO:0000256" key="13">
    <source>
        <dbReference type="SAM" id="SignalP"/>
    </source>
</evidence>
<dbReference type="Gene3D" id="3.30.43.10">
    <property type="entry name" value="Uridine Diphospho-n-acetylenolpyruvylglucosamine Reductase, domain 2"/>
    <property type="match status" value="1"/>
</dbReference>
<keyword evidence="5" id="KW-0964">Secreted</keyword>
<keyword evidence="9" id="KW-0274">FAD</keyword>
<dbReference type="Pfam" id="PF08031">
    <property type="entry name" value="BBE"/>
    <property type="match status" value="1"/>
</dbReference>
<evidence type="ECO:0000256" key="3">
    <source>
        <dbReference type="ARBA" id="ARBA00005466"/>
    </source>
</evidence>
<reference evidence="16" key="1">
    <citation type="journal article" date="2019" name="Gigascience">
        <title>De novo genome assembly of the endangered Acer yangbiense, a plant species with extremely small populations endemic to Yunnan Province, China.</title>
        <authorList>
            <person name="Yang J."/>
            <person name="Wariss H.M."/>
            <person name="Tao L."/>
            <person name="Zhang R."/>
            <person name="Yun Q."/>
            <person name="Hollingsworth P."/>
            <person name="Dao Z."/>
            <person name="Luo G."/>
            <person name="Guo H."/>
            <person name="Ma Y."/>
            <person name="Sun W."/>
        </authorList>
    </citation>
    <scope>NUCLEOTIDE SEQUENCE [LARGE SCALE GENOMIC DNA]</scope>
    <source>
        <strain evidence="16">cv. Malutang</strain>
    </source>
</reference>
<evidence type="ECO:0000313" key="15">
    <source>
        <dbReference type="EMBL" id="TXG65376.1"/>
    </source>
</evidence>
<dbReference type="InterPro" id="IPR016167">
    <property type="entry name" value="FAD-bd_PCMH_sub1"/>
</dbReference>
<dbReference type="AlphaFoldDB" id="A0A5C7IAF4"/>
<protein>
    <recommendedName>
        <fullName evidence="14">FAD-binding PCMH-type domain-containing protein</fullName>
    </recommendedName>
</protein>
<evidence type="ECO:0000256" key="8">
    <source>
        <dbReference type="ARBA" id="ARBA00022741"/>
    </source>
</evidence>
<organism evidence="15 16">
    <name type="scientific">Acer yangbiense</name>
    <dbReference type="NCBI Taxonomy" id="1000413"/>
    <lineage>
        <taxon>Eukaryota</taxon>
        <taxon>Viridiplantae</taxon>
        <taxon>Streptophyta</taxon>
        <taxon>Embryophyta</taxon>
        <taxon>Tracheophyta</taxon>
        <taxon>Spermatophyta</taxon>
        <taxon>Magnoliopsida</taxon>
        <taxon>eudicotyledons</taxon>
        <taxon>Gunneridae</taxon>
        <taxon>Pentapetalae</taxon>
        <taxon>rosids</taxon>
        <taxon>malvids</taxon>
        <taxon>Sapindales</taxon>
        <taxon>Sapindaceae</taxon>
        <taxon>Hippocastanoideae</taxon>
        <taxon>Acereae</taxon>
        <taxon>Acer</taxon>
    </lineage>
</organism>
<evidence type="ECO:0000256" key="6">
    <source>
        <dbReference type="ARBA" id="ARBA00022630"/>
    </source>
</evidence>
<keyword evidence="10" id="KW-0560">Oxidoreductase</keyword>
<evidence type="ECO:0000256" key="2">
    <source>
        <dbReference type="ARBA" id="ARBA00004191"/>
    </source>
</evidence>
<dbReference type="FunFam" id="3.30.43.10:FF:000004">
    <property type="entry name" value="Berberine bridge enzyme-like 15"/>
    <property type="match status" value="1"/>
</dbReference>
<keyword evidence="7 13" id="KW-0732">Signal</keyword>
<keyword evidence="11" id="KW-1015">Disulfide bond</keyword>
<dbReference type="PROSITE" id="PS51387">
    <property type="entry name" value="FAD_PCMH"/>
    <property type="match status" value="1"/>
</dbReference>
<evidence type="ECO:0000256" key="7">
    <source>
        <dbReference type="ARBA" id="ARBA00022729"/>
    </source>
</evidence>
<evidence type="ECO:0000256" key="11">
    <source>
        <dbReference type="ARBA" id="ARBA00023157"/>
    </source>
</evidence>
<dbReference type="Proteomes" id="UP000323000">
    <property type="component" value="Chromosome 3"/>
</dbReference>
<feature type="domain" description="FAD-binding PCMH-type" evidence="14">
    <location>
        <begin position="74"/>
        <end position="248"/>
    </location>
</feature>
<evidence type="ECO:0000256" key="4">
    <source>
        <dbReference type="ARBA" id="ARBA00022512"/>
    </source>
</evidence>
<dbReference type="InterPro" id="IPR016169">
    <property type="entry name" value="FAD-bd_PCMH_sub2"/>
</dbReference>
<evidence type="ECO:0000256" key="5">
    <source>
        <dbReference type="ARBA" id="ARBA00022525"/>
    </source>
</evidence>
<keyword evidence="6" id="KW-0285">Flavoprotein</keyword>
<evidence type="ECO:0000313" key="16">
    <source>
        <dbReference type="Proteomes" id="UP000323000"/>
    </source>
</evidence>
<feature type="signal peptide" evidence="13">
    <location>
        <begin position="1"/>
        <end position="22"/>
    </location>
</feature>
<dbReference type="Gene3D" id="3.30.465.10">
    <property type="match status" value="1"/>
</dbReference>
<dbReference type="Pfam" id="PF01565">
    <property type="entry name" value="FAD_binding_4"/>
    <property type="match status" value="1"/>
</dbReference>
<evidence type="ECO:0000259" key="14">
    <source>
        <dbReference type="PROSITE" id="PS51387"/>
    </source>
</evidence>
<keyword evidence="8" id="KW-0547">Nucleotide-binding</keyword>
<keyword evidence="16" id="KW-1185">Reference proteome</keyword>
<evidence type="ECO:0000256" key="10">
    <source>
        <dbReference type="ARBA" id="ARBA00023002"/>
    </source>
</evidence>
<dbReference type="GO" id="GO:0016491">
    <property type="term" value="F:oxidoreductase activity"/>
    <property type="evidence" value="ECO:0007669"/>
    <property type="project" value="UniProtKB-KW"/>
</dbReference>
<dbReference type="EMBL" id="VAHF01000003">
    <property type="protein sequence ID" value="TXG65376.1"/>
    <property type="molecule type" value="Genomic_DNA"/>
</dbReference>
<dbReference type="InterPro" id="IPR012951">
    <property type="entry name" value="BBE"/>
</dbReference>
<feature type="chain" id="PRO_5023150262" description="FAD-binding PCMH-type domain-containing protein" evidence="13">
    <location>
        <begin position="23"/>
        <end position="534"/>
    </location>
</feature>
<evidence type="ECO:0000256" key="9">
    <source>
        <dbReference type="ARBA" id="ARBA00022827"/>
    </source>
</evidence>
<gene>
    <name evidence="15" type="ORF">EZV62_006651</name>
</gene>
<proteinExistence type="inferred from homology"/>
<keyword evidence="12" id="KW-0325">Glycoprotein</keyword>
<comment type="subcellular location">
    <subcellularLocation>
        <location evidence="2">Secreted</location>
        <location evidence="2">Cell wall</location>
    </subcellularLocation>
</comment>
<dbReference type="OrthoDB" id="407275at2759"/>
<dbReference type="InterPro" id="IPR006094">
    <property type="entry name" value="Oxid_FAD_bind_N"/>
</dbReference>
<dbReference type="InterPro" id="IPR016166">
    <property type="entry name" value="FAD-bd_PCMH"/>
</dbReference>
<keyword evidence="4" id="KW-0134">Cell wall</keyword>
<dbReference type="InterPro" id="IPR036318">
    <property type="entry name" value="FAD-bd_PCMH-like_sf"/>
</dbReference>
<evidence type="ECO:0000256" key="12">
    <source>
        <dbReference type="ARBA" id="ARBA00023180"/>
    </source>
</evidence>
<dbReference type="SUPFAM" id="SSF56176">
    <property type="entry name" value="FAD-binding/transporter-associated domain-like"/>
    <property type="match status" value="1"/>
</dbReference>
<comment type="caution">
    <text evidence="15">The sequence shown here is derived from an EMBL/GenBank/DDBJ whole genome shotgun (WGS) entry which is preliminary data.</text>
</comment>
<comment type="similarity">
    <text evidence="3">Belongs to the oxygen-dependent FAD-linked oxidoreductase family.</text>
</comment>
<evidence type="ECO:0000256" key="1">
    <source>
        <dbReference type="ARBA" id="ARBA00001974"/>
    </source>
</evidence>